<keyword evidence="4" id="KW-0479">Metal-binding</keyword>
<dbReference type="AlphaFoldDB" id="A0A173DYU4"/>
<evidence type="ECO:0000256" key="3">
    <source>
        <dbReference type="ARBA" id="ARBA00022679"/>
    </source>
</evidence>
<evidence type="ECO:0000313" key="8">
    <source>
        <dbReference type="EMBL" id="ANG66073.1"/>
    </source>
</evidence>
<evidence type="ECO:0000256" key="2">
    <source>
        <dbReference type="ARBA" id="ARBA00006706"/>
    </source>
</evidence>
<dbReference type="Gene3D" id="1.10.600.10">
    <property type="entry name" value="Farnesyl Diphosphate Synthase"/>
    <property type="match status" value="1"/>
</dbReference>
<evidence type="ECO:0000256" key="4">
    <source>
        <dbReference type="ARBA" id="ARBA00022723"/>
    </source>
</evidence>
<dbReference type="STRING" id="1143323.M787_001890"/>
<dbReference type="SUPFAM" id="SSF48576">
    <property type="entry name" value="Terpenoid synthases"/>
    <property type="match status" value="1"/>
</dbReference>
<dbReference type="PANTHER" id="PTHR43281:SF1">
    <property type="entry name" value="FARNESYL DIPHOSPHATE SYNTHASE"/>
    <property type="match status" value="1"/>
</dbReference>
<dbReference type="InterPro" id="IPR000092">
    <property type="entry name" value="Polyprenyl_synt"/>
</dbReference>
<evidence type="ECO:0000256" key="6">
    <source>
        <dbReference type="ARBA" id="ARBA00023229"/>
    </source>
</evidence>
<comment type="cofactor">
    <cofactor evidence="1">
        <name>Mg(2+)</name>
        <dbReference type="ChEBI" id="CHEBI:18420"/>
    </cofactor>
</comment>
<dbReference type="InterPro" id="IPR033749">
    <property type="entry name" value="Polyprenyl_synt_CS"/>
</dbReference>
<protein>
    <submittedName>
        <fullName evidence="8">Diguanylate cyclase</fullName>
    </submittedName>
</protein>
<dbReference type="GeneID" id="81478054"/>
<dbReference type="InterPro" id="IPR008949">
    <property type="entry name" value="Isoprenoid_synthase_dom_sf"/>
</dbReference>
<dbReference type="eggNOG" id="COG0142">
    <property type="taxonomic scope" value="Bacteria"/>
</dbReference>
<dbReference type="RefSeq" id="WP_021828772.1">
    <property type="nucleotide sequence ID" value="NZ_CP015840.1"/>
</dbReference>
<dbReference type="GO" id="GO:0046872">
    <property type="term" value="F:metal ion binding"/>
    <property type="evidence" value="ECO:0007669"/>
    <property type="project" value="UniProtKB-KW"/>
</dbReference>
<dbReference type="OrthoDB" id="9805316at2"/>
<dbReference type="GO" id="GO:0008299">
    <property type="term" value="P:isoprenoid biosynthetic process"/>
    <property type="evidence" value="ECO:0007669"/>
    <property type="project" value="UniProtKB-KW"/>
</dbReference>
<proteinExistence type="inferred from homology"/>
<evidence type="ECO:0000256" key="1">
    <source>
        <dbReference type="ARBA" id="ARBA00001946"/>
    </source>
</evidence>
<evidence type="ECO:0000256" key="5">
    <source>
        <dbReference type="ARBA" id="ARBA00022842"/>
    </source>
</evidence>
<comment type="similarity">
    <text evidence="2 7">Belongs to the FPP/GGPP synthase family.</text>
</comment>
<dbReference type="SFLD" id="SFLDS00005">
    <property type="entry name" value="Isoprenoid_Synthase_Type_I"/>
    <property type="match status" value="1"/>
</dbReference>
<name>A0A173DYU4_9CHLA</name>
<dbReference type="GO" id="GO:0004659">
    <property type="term" value="F:prenyltransferase activity"/>
    <property type="evidence" value="ECO:0007669"/>
    <property type="project" value="InterPro"/>
</dbReference>
<dbReference type="EMBL" id="CP015840">
    <property type="protein sequence ID" value="ANG66073.1"/>
    <property type="molecule type" value="Genomic_DNA"/>
</dbReference>
<dbReference type="PROSITE" id="PS00723">
    <property type="entry name" value="POLYPRENYL_SYNTHASE_1"/>
    <property type="match status" value="1"/>
</dbReference>
<accession>A0A173DYU4</accession>
<dbReference type="Proteomes" id="UP000019147">
    <property type="component" value="Chromosome"/>
</dbReference>
<sequence>MVVMELFESYKIMIEEGIKNSLESFGSPGQSIRAPVEYALTNGGKRIRPMLTCMMAKGLGNNRDVLDSAIAIEFIHTSTLIADDLPCMDNDDERRGRPTVHKVFCEASALLASYALIPSAYAHIRLNAKKLKQLGIDSEEINTAYNTISEIIDTNIGANGVLAGQYEDMFFTNHGPEYVQSIINKKTGSLFGVACISGWLFGGGTTLCIPQILEFSKYFGLLFQLRDDILDMHQDHKDVGLNYALLFGLDAAEKTLYSSITNCMHLLHDLKNHGLKDSSEIEMLIEYMSIRNY</sequence>
<evidence type="ECO:0000313" key="9">
    <source>
        <dbReference type="Proteomes" id="UP000019147"/>
    </source>
</evidence>
<dbReference type="Pfam" id="PF00348">
    <property type="entry name" value="polyprenyl_synt"/>
    <property type="match status" value="1"/>
</dbReference>
<evidence type="ECO:0000256" key="7">
    <source>
        <dbReference type="RuleBase" id="RU004466"/>
    </source>
</evidence>
<keyword evidence="5" id="KW-0460">Magnesium</keyword>
<dbReference type="PANTHER" id="PTHR43281">
    <property type="entry name" value="FARNESYL DIPHOSPHATE SYNTHASE"/>
    <property type="match status" value="1"/>
</dbReference>
<organism evidence="8 9">
    <name type="scientific">Chlamydia gallinacea 08-1274/3</name>
    <dbReference type="NCBI Taxonomy" id="1143323"/>
    <lineage>
        <taxon>Bacteria</taxon>
        <taxon>Pseudomonadati</taxon>
        <taxon>Chlamydiota</taxon>
        <taxon>Chlamydiia</taxon>
        <taxon>Chlamydiales</taxon>
        <taxon>Chlamydiaceae</taxon>
        <taxon>Chlamydia/Chlamydophila group</taxon>
        <taxon>Chlamydia</taxon>
    </lineage>
</organism>
<dbReference type="PROSITE" id="PS00444">
    <property type="entry name" value="POLYPRENYL_SYNTHASE_2"/>
    <property type="match status" value="1"/>
</dbReference>
<gene>
    <name evidence="8" type="ORF">M787_001890</name>
</gene>
<keyword evidence="3 7" id="KW-0808">Transferase</keyword>
<dbReference type="KEGG" id="cgz:M787_001890"/>
<reference evidence="8 9" key="1">
    <citation type="journal article" date="2014" name="Syst. Appl. Microbiol.">
        <title>Evidence for the existence of two new members of the family Chlamydiaceae and proposal of Chlamydia avium sp. nov. and Chlamydia gallinacea sp. nov.</title>
        <authorList>
            <person name="Sachse K."/>
            <person name="Laroucau K."/>
            <person name="Riege K."/>
            <person name="Wehner S."/>
            <person name="Dilcher M."/>
            <person name="Creasy H.H."/>
            <person name="Weidmann M."/>
            <person name="Myers G."/>
            <person name="Vorimore F."/>
            <person name="Vicari N."/>
            <person name="Magnino S."/>
            <person name="Liebler-Tenorio E."/>
            <person name="Ruettger A."/>
            <person name="Bavoil P.M."/>
            <person name="Hufert F.T."/>
            <person name="Rossello-Mora R."/>
            <person name="Marz M."/>
        </authorList>
    </citation>
    <scope>NUCLEOTIDE SEQUENCE [LARGE SCALE GENOMIC DNA]</scope>
    <source>
        <strain evidence="8 9">08-1274/3</strain>
    </source>
</reference>
<keyword evidence="6" id="KW-0414">Isoprene biosynthesis</keyword>